<evidence type="ECO:0000256" key="1">
    <source>
        <dbReference type="RuleBase" id="RU000363"/>
    </source>
</evidence>
<dbReference type="Gene3D" id="3.40.50.720">
    <property type="entry name" value="NAD(P)-binding Rossmann-like Domain"/>
    <property type="match status" value="1"/>
</dbReference>
<dbReference type="PANTHER" id="PTHR45458">
    <property type="entry name" value="SHORT-CHAIN DEHYDROGENASE/REDUCTASE SDR"/>
    <property type="match status" value="1"/>
</dbReference>
<sequence>MQTVLITGANRGLGLEFCRQYAAADYKVIAACRNPSHSEQLAALAKQYPQIQIETLDVADFNQIDALSTKLADHKIDVLLNNAGVYGDQASRGFGQLDYQTWASVLAVNVMAPLKLAEAFLPQVQRSDKRLIVALSSLMGSMTDNTSGGSILYRSSKAGLNAALKSLSIDLRSAAVGVLILHPGWVRTDMGGPNGLIDAEESVSGMRKVIDNFSLADTGRFVKYDGSALPW</sequence>
<evidence type="ECO:0000313" key="3">
    <source>
        <dbReference type="Proteomes" id="UP000078090"/>
    </source>
</evidence>
<accession>A0A177LVJ2</accession>
<evidence type="ECO:0000313" key="2">
    <source>
        <dbReference type="EMBL" id="OAH97283.1"/>
    </source>
</evidence>
<dbReference type="PRINTS" id="PR00081">
    <property type="entry name" value="GDHRDH"/>
</dbReference>
<dbReference type="InterPro" id="IPR036291">
    <property type="entry name" value="NAD(P)-bd_dom_sf"/>
</dbReference>
<dbReference type="Proteomes" id="UP000078090">
    <property type="component" value="Unassembled WGS sequence"/>
</dbReference>
<gene>
    <name evidence="2" type="ORF">A1332_21700</name>
</gene>
<protein>
    <submittedName>
        <fullName evidence="2">Short-chain dehydrogenase</fullName>
    </submittedName>
</protein>
<dbReference type="AlphaFoldDB" id="A0A177LVJ2"/>
<comment type="similarity">
    <text evidence="1">Belongs to the short-chain dehydrogenases/reductases (SDR) family.</text>
</comment>
<dbReference type="CDD" id="cd05325">
    <property type="entry name" value="carb_red_sniffer_like_SDR_c"/>
    <property type="match status" value="1"/>
</dbReference>
<dbReference type="InterPro" id="IPR002347">
    <property type="entry name" value="SDR_fam"/>
</dbReference>
<dbReference type="InterPro" id="IPR052184">
    <property type="entry name" value="SDR_enzymes"/>
</dbReference>
<dbReference type="EMBL" id="LUUG01000122">
    <property type="protein sequence ID" value="OAH97283.1"/>
    <property type="molecule type" value="Genomic_DNA"/>
</dbReference>
<dbReference type="OrthoDB" id="5786478at2"/>
<reference evidence="2 3" key="1">
    <citation type="submission" date="2016-03" db="EMBL/GenBank/DDBJ databases">
        <authorList>
            <person name="Ploux O."/>
        </authorList>
    </citation>
    <scope>NUCLEOTIDE SEQUENCE [LARGE SCALE GENOMIC DNA]</scope>
    <source>
        <strain evidence="2 3">R-45363</strain>
    </source>
</reference>
<dbReference type="GO" id="GO:0016616">
    <property type="term" value="F:oxidoreductase activity, acting on the CH-OH group of donors, NAD or NADP as acceptor"/>
    <property type="evidence" value="ECO:0007669"/>
    <property type="project" value="TreeGrafter"/>
</dbReference>
<dbReference type="RefSeq" id="WP_064010559.1">
    <property type="nucleotide sequence ID" value="NZ_LUUG01000122.1"/>
</dbReference>
<name>A0A177LVJ2_METMH</name>
<proteinExistence type="inferred from homology"/>
<dbReference type="PRINTS" id="PR00080">
    <property type="entry name" value="SDRFAMILY"/>
</dbReference>
<dbReference type="Pfam" id="PF00106">
    <property type="entry name" value="adh_short"/>
    <property type="match status" value="1"/>
</dbReference>
<organism evidence="2 3">
    <name type="scientific">Methylomonas methanica</name>
    <dbReference type="NCBI Taxonomy" id="421"/>
    <lineage>
        <taxon>Bacteria</taxon>
        <taxon>Pseudomonadati</taxon>
        <taxon>Pseudomonadota</taxon>
        <taxon>Gammaproteobacteria</taxon>
        <taxon>Methylococcales</taxon>
        <taxon>Methylococcaceae</taxon>
        <taxon>Methylomonas</taxon>
    </lineage>
</organism>
<comment type="caution">
    <text evidence="2">The sequence shown here is derived from an EMBL/GenBank/DDBJ whole genome shotgun (WGS) entry which is preliminary data.</text>
</comment>
<dbReference type="PANTHER" id="PTHR45458:SF1">
    <property type="entry name" value="SHORT CHAIN DEHYDROGENASE"/>
    <property type="match status" value="1"/>
</dbReference>
<dbReference type="SUPFAM" id="SSF51735">
    <property type="entry name" value="NAD(P)-binding Rossmann-fold domains"/>
    <property type="match status" value="1"/>
</dbReference>